<evidence type="ECO:0000313" key="2">
    <source>
        <dbReference type="Proteomes" id="UP000029643"/>
    </source>
</evidence>
<dbReference type="AlphaFoldDB" id="A0A090WR92"/>
<gene>
    <name evidence="1" type="ORF">JCM19274_2004</name>
</gene>
<dbReference type="Proteomes" id="UP000029643">
    <property type="component" value="Unassembled WGS sequence"/>
</dbReference>
<evidence type="ECO:0000313" key="1">
    <source>
        <dbReference type="EMBL" id="GAL79496.1"/>
    </source>
</evidence>
<reference evidence="1 2" key="1">
    <citation type="journal article" date="2014" name="Genome Announc.">
        <title>Draft Genome Sequences of Marine Flavobacterium Algibacter lectus Strains SS8 and NR4.</title>
        <authorList>
            <person name="Takatani N."/>
            <person name="Nakanishi M."/>
            <person name="Meirelles P."/>
            <person name="Mino S."/>
            <person name="Suda W."/>
            <person name="Oshima K."/>
            <person name="Hattori M."/>
            <person name="Ohkuma M."/>
            <person name="Hosokawa M."/>
            <person name="Miyashita K."/>
            <person name="Thompson F.L."/>
            <person name="Niwa A."/>
            <person name="Sawabe T."/>
            <person name="Sawabe T."/>
        </authorList>
    </citation>
    <scope>NUCLEOTIDE SEQUENCE [LARGE SCALE GENOMIC DNA]</scope>
    <source>
        <strain evidence="2">JCM19274</strain>
    </source>
</reference>
<name>A0A090WR92_9FLAO</name>
<sequence length="40" mass="4699">METDLAENPKYAEKLAEMEALLLEQMVANDDPYRLWNQKS</sequence>
<comment type="caution">
    <text evidence="1">The sequence shown here is derived from an EMBL/GenBank/DDBJ whole genome shotgun (WGS) entry which is preliminary data.</text>
</comment>
<accession>A0A090WR92</accession>
<dbReference type="EC" id="3.1.6.6" evidence="1"/>
<dbReference type="EMBL" id="BBNU01000006">
    <property type="protein sequence ID" value="GAL79496.1"/>
    <property type="molecule type" value="Genomic_DNA"/>
</dbReference>
<organism evidence="1 2">
    <name type="scientific">Algibacter lectus</name>
    <dbReference type="NCBI Taxonomy" id="221126"/>
    <lineage>
        <taxon>Bacteria</taxon>
        <taxon>Pseudomonadati</taxon>
        <taxon>Bacteroidota</taxon>
        <taxon>Flavobacteriia</taxon>
        <taxon>Flavobacteriales</taxon>
        <taxon>Flavobacteriaceae</taxon>
        <taxon>Algibacter</taxon>
    </lineage>
</organism>
<proteinExistence type="predicted"/>
<dbReference type="GO" id="GO:0047753">
    <property type="term" value="F:choline-sulfatase activity"/>
    <property type="evidence" value="ECO:0007669"/>
    <property type="project" value="UniProtKB-EC"/>
</dbReference>
<protein>
    <submittedName>
        <fullName evidence="1">Choline-sulfatase</fullName>
        <ecNumber evidence="1">3.1.6.6</ecNumber>
    </submittedName>
</protein>
<dbReference type="RefSeq" id="WP_262480733.1">
    <property type="nucleotide sequence ID" value="NZ_BBNU01000006.1"/>
</dbReference>
<keyword evidence="1" id="KW-0378">Hydrolase</keyword>